<dbReference type="InterPro" id="IPR013083">
    <property type="entry name" value="Znf_RING/FYVE/PHD"/>
</dbReference>
<dbReference type="WBParaSite" id="TREG1_120740.1">
    <property type="protein sequence ID" value="TREG1_120740.1"/>
    <property type="gene ID" value="TREG1_120740"/>
</dbReference>
<dbReference type="PANTHER" id="PTHR23059:SF4">
    <property type="entry name" value="ZINC FINGER TRAF-TYPE-CONTAINING PROTEIN 1"/>
    <property type="match status" value="1"/>
</dbReference>
<feature type="compositionally biased region" description="Basic residues" evidence="2">
    <location>
        <begin position="51"/>
        <end position="67"/>
    </location>
</feature>
<feature type="compositionally biased region" description="Polar residues" evidence="2">
    <location>
        <begin position="82"/>
        <end position="98"/>
    </location>
</feature>
<reference evidence="3" key="1">
    <citation type="submission" date="2022-06" db="EMBL/GenBank/DDBJ databases">
        <authorList>
            <person name="Berger JAMES D."/>
            <person name="Berger JAMES D."/>
        </authorList>
    </citation>
    <scope>NUCLEOTIDE SEQUENCE [LARGE SCALE GENOMIC DNA]</scope>
</reference>
<evidence type="ECO:0000256" key="2">
    <source>
        <dbReference type="SAM" id="MobiDB-lite"/>
    </source>
</evidence>
<name>A0A183W967_TRIRE</name>
<feature type="region of interest" description="Disordered" evidence="2">
    <location>
        <begin position="1"/>
        <end position="113"/>
    </location>
</feature>
<sequence length="594" mass="69238">MRRIRRSFSNTTSLNPRIHHRHEHDEDDNDESMLPHHQQQPHHRLDEDRRSTHRSSHNPHDSHHHHQHSNESNSSSLNISNTPVNNSILSDQSNEFSTQQQQLHHQQQHSVGSYTTDESYINLLNTLNNYNTATPTADDSNPPKYTHVIKAIREVISCCACYASDTLMKECMNGHLICQNCFLTLRQDERPQCPTCRASLYSDTRRALIAQKVLSELPDTCLDCKTSMLHKSLINHRLNLCPKRSVACGLSPFGCEWIGNAEQYQQKHQNECVTRKRLLEQPIGDYLDTLLHRFQTREQIMRETFQCFSTVLHHLEAHEIQTTSITLSSINITETDILYRSDYFHLNQSRWTIEALIKFLPEQTSTTDMNMNAAYRSDPSTIHLDLNLPSTNHTIEHPECSMDEDTDIPHQSQQHQQQQQEQEEEQPLLSSSTSSSSSIRRRRNHSSCLFTRHHPYQRSFGLAQNQTFTHTEQSETSVNDERIISPRVSPYISNSNWYGDITFRLIKENSSGIGRKAFSFVFLQLKVPESGVHIYARPQLHTYRFNVRGEHTPYYKILPIRWRYINNLREMIKHRLIQVEVVIARKISEDHTDN</sequence>
<dbReference type="PANTHER" id="PTHR23059">
    <property type="entry name" value="CYSTEINE AND HISTIDINE-RICH PROTEIN 1"/>
    <property type="match status" value="1"/>
</dbReference>
<dbReference type="GO" id="GO:0046872">
    <property type="term" value="F:metal ion binding"/>
    <property type="evidence" value="ECO:0007669"/>
    <property type="project" value="UniProtKB-KW"/>
</dbReference>
<proteinExistence type="predicted"/>
<feature type="compositionally biased region" description="Low complexity" evidence="2">
    <location>
        <begin position="409"/>
        <end position="420"/>
    </location>
</feature>
<feature type="compositionally biased region" description="Low complexity" evidence="2">
    <location>
        <begin position="70"/>
        <end position="81"/>
    </location>
</feature>
<dbReference type="GO" id="GO:0005634">
    <property type="term" value="C:nucleus"/>
    <property type="evidence" value="ECO:0007669"/>
    <property type="project" value="TreeGrafter"/>
</dbReference>
<accession>A0A183W967</accession>
<keyword evidence="1" id="KW-0479">Metal-binding</keyword>
<dbReference type="OrthoDB" id="9049620at2759"/>
<dbReference type="Proteomes" id="UP000050795">
    <property type="component" value="Unassembled WGS sequence"/>
</dbReference>
<dbReference type="SUPFAM" id="SSF57850">
    <property type="entry name" value="RING/U-box"/>
    <property type="match status" value="1"/>
</dbReference>
<organism evidence="3 4">
    <name type="scientific">Trichobilharzia regenti</name>
    <name type="common">Nasal bird schistosome</name>
    <dbReference type="NCBI Taxonomy" id="157069"/>
    <lineage>
        <taxon>Eukaryota</taxon>
        <taxon>Metazoa</taxon>
        <taxon>Spiralia</taxon>
        <taxon>Lophotrochozoa</taxon>
        <taxon>Platyhelminthes</taxon>
        <taxon>Trematoda</taxon>
        <taxon>Digenea</taxon>
        <taxon>Strigeidida</taxon>
        <taxon>Schistosomatoidea</taxon>
        <taxon>Schistosomatidae</taxon>
        <taxon>Trichobilharzia</taxon>
    </lineage>
</organism>
<feature type="region of interest" description="Disordered" evidence="2">
    <location>
        <begin position="384"/>
        <end position="444"/>
    </location>
</feature>
<protein>
    <submittedName>
        <fullName evidence="4">TRAF-type domain-containing protein</fullName>
    </submittedName>
</protein>
<evidence type="ECO:0000256" key="1">
    <source>
        <dbReference type="ARBA" id="ARBA00022723"/>
    </source>
</evidence>
<keyword evidence="3" id="KW-1185">Reference proteome</keyword>
<feature type="compositionally biased region" description="Low complexity" evidence="2">
    <location>
        <begin position="99"/>
        <end position="109"/>
    </location>
</feature>
<evidence type="ECO:0000313" key="3">
    <source>
        <dbReference type="Proteomes" id="UP000050795"/>
    </source>
</evidence>
<dbReference type="Gene3D" id="3.30.40.10">
    <property type="entry name" value="Zinc/RING finger domain, C3HC4 (zinc finger)"/>
    <property type="match status" value="1"/>
</dbReference>
<reference evidence="4" key="2">
    <citation type="submission" date="2023-11" db="UniProtKB">
        <authorList>
            <consortium name="WormBaseParasite"/>
        </authorList>
    </citation>
    <scope>IDENTIFICATION</scope>
</reference>
<evidence type="ECO:0000313" key="4">
    <source>
        <dbReference type="WBParaSite" id="TREG1_120740.1"/>
    </source>
</evidence>
<dbReference type="AlphaFoldDB" id="A0A183W967"/>
<dbReference type="InterPro" id="IPR039338">
    <property type="entry name" value="ZFTRAF1"/>
</dbReference>
<feature type="compositionally biased region" description="Low complexity" evidence="2">
    <location>
        <begin position="427"/>
        <end position="438"/>
    </location>
</feature>